<sequence length="164" mass="19372">MSVSTLPKADKRDIQLIRMQQQVKEIAKEDKKEVIGIEQIDEEEWVIVSKSYYNDAFQVMINDCSQPYDGKWDFVLEAEYKKANTLFIDDIKGEPCRGYGSICMHYLKEIAWKENCDIQGHIVQRDWDHVDRLTHFYKKHSFSITLNKEEKNGKIQWCGDEPSF</sequence>
<proteinExistence type="predicted"/>
<dbReference type="AlphaFoldDB" id="A0A4Y7WJU2"/>
<accession>A0A4Y7WJU2</accession>
<dbReference type="RefSeq" id="WP_055735929.1">
    <property type="nucleotide sequence ID" value="NZ_LDIM01000014.1"/>
</dbReference>
<dbReference type="Proteomes" id="UP000298210">
    <property type="component" value="Unassembled WGS sequence"/>
</dbReference>
<reference evidence="1 2" key="1">
    <citation type="submission" date="2019-03" db="EMBL/GenBank/DDBJ databases">
        <authorList>
            <person name="Liu G."/>
        </authorList>
    </citation>
    <scope>NUCLEOTIDE SEQUENCE [LARGE SCALE GENOMIC DNA]</scope>
    <source>
        <strain evidence="1 2">DSM 19099</strain>
    </source>
</reference>
<comment type="caution">
    <text evidence="1">The sequence shown here is derived from an EMBL/GenBank/DDBJ whole genome shotgun (WGS) entry which is preliminary data.</text>
</comment>
<organism evidence="1 2">
    <name type="scientific">Shouchella lehensis</name>
    <dbReference type="NCBI Taxonomy" id="300825"/>
    <lineage>
        <taxon>Bacteria</taxon>
        <taxon>Bacillati</taxon>
        <taxon>Bacillota</taxon>
        <taxon>Bacilli</taxon>
        <taxon>Bacillales</taxon>
        <taxon>Bacillaceae</taxon>
        <taxon>Shouchella</taxon>
    </lineage>
</organism>
<evidence type="ECO:0008006" key="3">
    <source>
        <dbReference type="Google" id="ProtNLM"/>
    </source>
</evidence>
<protein>
    <recommendedName>
        <fullName evidence="3">GNAT family N-acetyltransferase</fullName>
    </recommendedName>
</protein>
<name>A0A4Y7WJU2_9BACI</name>
<dbReference type="EMBL" id="SNUX01000003">
    <property type="protein sequence ID" value="TES48308.1"/>
    <property type="molecule type" value="Genomic_DNA"/>
</dbReference>
<evidence type="ECO:0000313" key="1">
    <source>
        <dbReference type="EMBL" id="TES48308.1"/>
    </source>
</evidence>
<gene>
    <name evidence="1" type="ORF">E2L03_14415</name>
</gene>
<evidence type="ECO:0000313" key="2">
    <source>
        <dbReference type="Proteomes" id="UP000298210"/>
    </source>
</evidence>